<dbReference type="InterPro" id="IPR027417">
    <property type="entry name" value="P-loop_NTPase"/>
</dbReference>
<reference evidence="1" key="1">
    <citation type="submission" date="2021-01" db="EMBL/GenBank/DDBJ databases">
        <authorList>
            <person name="Corre E."/>
            <person name="Pelletier E."/>
            <person name="Niang G."/>
            <person name="Scheremetjew M."/>
            <person name="Finn R."/>
            <person name="Kale V."/>
            <person name="Holt S."/>
            <person name="Cochrane G."/>
            <person name="Meng A."/>
            <person name="Brown T."/>
            <person name="Cohen L."/>
        </authorList>
    </citation>
    <scope>NUCLEOTIDE SEQUENCE</scope>
    <source>
        <strain evidence="1">308</strain>
    </source>
</reference>
<evidence type="ECO:0000313" key="1">
    <source>
        <dbReference type="EMBL" id="CAD8883637.1"/>
    </source>
</evidence>
<dbReference type="PANTHER" id="PTHR36451:SF1">
    <property type="entry name" value="OMEGA-HYDROXY-BETA-DIHYDROMENAQUINONE-9 SULFOTRANSFERASE STF3"/>
    <property type="match status" value="1"/>
</dbReference>
<protein>
    <submittedName>
        <fullName evidence="1">Uncharacterized protein</fullName>
    </submittedName>
</protein>
<dbReference type="Gene3D" id="3.40.50.300">
    <property type="entry name" value="P-loop containing nucleotide triphosphate hydrolases"/>
    <property type="match status" value="1"/>
</dbReference>
<dbReference type="InterPro" id="IPR052736">
    <property type="entry name" value="Stf3_sulfotransferase"/>
</dbReference>
<proteinExistence type="predicted"/>
<dbReference type="SUPFAM" id="SSF52540">
    <property type="entry name" value="P-loop containing nucleoside triphosphate hydrolases"/>
    <property type="match status" value="1"/>
</dbReference>
<dbReference type="PANTHER" id="PTHR36451">
    <property type="entry name" value="PAPS-DEPENDENT SULFOTRANSFERASE STF3"/>
    <property type="match status" value="1"/>
</dbReference>
<organism evidence="1">
    <name type="scientific">Corethron hystrix</name>
    <dbReference type="NCBI Taxonomy" id="216773"/>
    <lineage>
        <taxon>Eukaryota</taxon>
        <taxon>Sar</taxon>
        <taxon>Stramenopiles</taxon>
        <taxon>Ochrophyta</taxon>
        <taxon>Bacillariophyta</taxon>
        <taxon>Coscinodiscophyceae</taxon>
        <taxon>Corethrophycidae</taxon>
        <taxon>Corethrales</taxon>
        <taxon>Corethraceae</taxon>
        <taxon>Corethron</taxon>
    </lineage>
</organism>
<accession>A0A7S1BDU5</accession>
<dbReference type="Pfam" id="PF13469">
    <property type="entry name" value="Sulfotransfer_3"/>
    <property type="match status" value="1"/>
</dbReference>
<dbReference type="EMBL" id="HBFR01014864">
    <property type="protein sequence ID" value="CAD8883637.1"/>
    <property type="molecule type" value="Transcribed_RNA"/>
</dbReference>
<gene>
    <name evidence="1" type="ORF">CHYS00102_LOCUS10833</name>
</gene>
<sequence>MTREILMSLAAILATSFVALLWKRKNANKYAVPPRITFQGKVLNIILYPFARYPGLFNLASNLGKKKDSAPKPNIFLPLDLDELKSQAIQSCGGIKDFGDGWHEPAFRLAIGRVNAATYSPLGKIGVHNFLLRRLTARLRFIEEIKMDANKGWNEKPVRKPLFLMGLPRTGTTYLHRLLSLDPASRSPLAWELYDPCPRIRSGENFVEKDERMRVKYMDRAIQELLKIIPHLSDCHEVGSTLPEECLVALAMDIPFLFSTFHLLIASPYDHFDWDASVPYTNYYKVLQLMQFQAEKNNVLAKANKRWVLKCPIHLGFLKYLYKGFPDANVVWTHRDPCEAMSSLASLLRTSQDFHEGSGLIHLDKLGKDVTHYAKFMLQRADEFHSDPKNKSCSHSDIQYKELIADPIGTVRELYSKFGYEFTAEYECILNKYIQEQKEKREGSGHCHKYVSDDYGLNKETILKDLKWYTDKYL</sequence>
<dbReference type="AlphaFoldDB" id="A0A7S1BDU5"/>
<name>A0A7S1BDU5_9STRA</name>